<reference evidence="1" key="1">
    <citation type="submission" date="2020-03" db="EMBL/GenBank/DDBJ databases">
        <authorList>
            <person name="Weist P."/>
        </authorList>
    </citation>
    <scope>NUCLEOTIDE SEQUENCE</scope>
</reference>
<sequence length="202" mass="22832">MCKTPPERRVFKAAPEQRFPARRGILVPAGGRSFLMSQEISGSARLLRAAQWEETVDARSPNFAFLSLMNVGPMGPALARGAPTPLAPYTHGKDHHHLSIALTPLRRPGSATQEPASEGLHVQELRLLRTWSRNSSFIRPELGAREWEGRKDDKERRELWGSDAAEDVRTRRAFFMRQGSTVRNGRVVRNWRQISLHFALGF</sequence>
<keyword evidence="2" id="KW-1185">Reference proteome</keyword>
<protein>
    <submittedName>
        <fullName evidence="1">Uncharacterized protein</fullName>
    </submittedName>
</protein>
<comment type="caution">
    <text evidence="1">The sequence shown here is derived from an EMBL/GenBank/DDBJ whole genome shotgun (WGS) entry which is preliminary data.</text>
</comment>
<evidence type="ECO:0000313" key="1">
    <source>
        <dbReference type="EMBL" id="CAB1459249.1"/>
    </source>
</evidence>
<dbReference type="Proteomes" id="UP001153269">
    <property type="component" value="Unassembled WGS sequence"/>
</dbReference>
<organism evidence="1 2">
    <name type="scientific">Pleuronectes platessa</name>
    <name type="common">European plaice</name>
    <dbReference type="NCBI Taxonomy" id="8262"/>
    <lineage>
        <taxon>Eukaryota</taxon>
        <taxon>Metazoa</taxon>
        <taxon>Chordata</taxon>
        <taxon>Craniata</taxon>
        <taxon>Vertebrata</taxon>
        <taxon>Euteleostomi</taxon>
        <taxon>Actinopterygii</taxon>
        <taxon>Neopterygii</taxon>
        <taxon>Teleostei</taxon>
        <taxon>Neoteleostei</taxon>
        <taxon>Acanthomorphata</taxon>
        <taxon>Carangaria</taxon>
        <taxon>Pleuronectiformes</taxon>
        <taxon>Pleuronectoidei</taxon>
        <taxon>Pleuronectidae</taxon>
        <taxon>Pleuronectes</taxon>
    </lineage>
</organism>
<dbReference type="AlphaFoldDB" id="A0A9N7W0F6"/>
<name>A0A9N7W0F6_PLEPL</name>
<evidence type="ECO:0000313" key="2">
    <source>
        <dbReference type="Proteomes" id="UP001153269"/>
    </source>
</evidence>
<gene>
    <name evidence="1" type="ORF">PLEPLA_LOCUS47086</name>
</gene>
<accession>A0A9N7W0F6</accession>
<proteinExistence type="predicted"/>
<dbReference type="EMBL" id="CADEAL010004423">
    <property type="protein sequence ID" value="CAB1459249.1"/>
    <property type="molecule type" value="Genomic_DNA"/>
</dbReference>